<dbReference type="EMBL" id="BNAW01000003">
    <property type="protein sequence ID" value="GHF97366.1"/>
    <property type="molecule type" value="Genomic_DNA"/>
</dbReference>
<proteinExistence type="predicted"/>
<evidence type="ECO:0000313" key="2">
    <source>
        <dbReference type="Proteomes" id="UP000649955"/>
    </source>
</evidence>
<keyword evidence="2" id="KW-1185">Reference proteome</keyword>
<evidence type="ECO:0008006" key="3">
    <source>
        <dbReference type="Google" id="ProtNLM"/>
    </source>
</evidence>
<sequence length="147" mass="15975">MSKGELMRSRAVFSVRNRSVQRVLTAAVAATGIAFTVPAVAEAAPAGACWAAGFYKTDPAGRPHEAFYCENESPTKVYSSAGYSGSYGTMYGTPSWYACKTDNQFNGGGPHPYRWLYTQADSPSGWWGFVPDNHIISETDTVPNCIW</sequence>
<comment type="caution">
    <text evidence="1">The sequence shown here is derived from an EMBL/GenBank/DDBJ whole genome shotgun (WGS) entry which is preliminary data.</text>
</comment>
<protein>
    <recommendedName>
        <fullName evidence="3">Secreted protein</fullName>
    </recommendedName>
</protein>
<name>A0ABQ3K219_9PSEU</name>
<gene>
    <name evidence="1" type="ORF">GCM10017567_09680</name>
</gene>
<accession>A0ABQ3K219</accession>
<dbReference type="Proteomes" id="UP000649955">
    <property type="component" value="Unassembled WGS sequence"/>
</dbReference>
<evidence type="ECO:0000313" key="1">
    <source>
        <dbReference type="EMBL" id="GHF97366.1"/>
    </source>
</evidence>
<organism evidence="1 2">
    <name type="scientific">Amycolatopsis bullii</name>
    <dbReference type="NCBI Taxonomy" id="941987"/>
    <lineage>
        <taxon>Bacteria</taxon>
        <taxon>Bacillati</taxon>
        <taxon>Actinomycetota</taxon>
        <taxon>Actinomycetes</taxon>
        <taxon>Pseudonocardiales</taxon>
        <taxon>Pseudonocardiaceae</taxon>
        <taxon>Amycolatopsis</taxon>
    </lineage>
</organism>
<reference evidence="2" key="1">
    <citation type="journal article" date="2019" name="Int. J. Syst. Evol. Microbiol.">
        <title>The Global Catalogue of Microorganisms (GCM) 10K type strain sequencing project: providing services to taxonomists for standard genome sequencing and annotation.</title>
        <authorList>
            <consortium name="The Broad Institute Genomics Platform"/>
            <consortium name="The Broad Institute Genome Sequencing Center for Infectious Disease"/>
            <person name="Wu L."/>
            <person name="Ma J."/>
        </authorList>
    </citation>
    <scope>NUCLEOTIDE SEQUENCE [LARGE SCALE GENOMIC DNA]</scope>
    <source>
        <strain evidence="2">CGMCC 4.7680</strain>
    </source>
</reference>